<keyword evidence="2" id="KW-1185">Reference proteome</keyword>
<reference evidence="1 2" key="1">
    <citation type="journal article" date="2019" name="Nat. Ecol. Evol.">
        <title>Megaphylogeny resolves global patterns of mushroom evolution.</title>
        <authorList>
            <person name="Varga T."/>
            <person name="Krizsan K."/>
            <person name="Foldi C."/>
            <person name="Dima B."/>
            <person name="Sanchez-Garcia M."/>
            <person name="Sanchez-Ramirez S."/>
            <person name="Szollosi G.J."/>
            <person name="Szarkandi J.G."/>
            <person name="Papp V."/>
            <person name="Albert L."/>
            <person name="Andreopoulos W."/>
            <person name="Angelini C."/>
            <person name="Antonin V."/>
            <person name="Barry K.W."/>
            <person name="Bougher N.L."/>
            <person name="Buchanan P."/>
            <person name="Buyck B."/>
            <person name="Bense V."/>
            <person name="Catcheside P."/>
            <person name="Chovatia M."/>
            <person name="Cooper J."/>
            <person name="Damon W."/>
            <person name="Desjardin D."/>
            <person name="Finy P."/>
            <person name="Geml J."/>
            <person name="Haridas S."/>
            <person name="Hughes K."/>
            <person name="Justo A."/>
            <person name="Karasinski D."/>
            <person name="Kautmanova I."/>
            <person name="Kiss B."/>
            <person name="Kocsube S."/>
            <person name="Kotiranta H."/>
            <person name="LaButti K.M."/>
            <person name="Lechner B.E."/>
            <person name="Liimatainen K."/>
            <person name="Lipzen A."/>
            <person name="Lukacs Z."/>
            <person name="Mihaltcheva S."/>
            <person name="Morgado L.N."/>
            <person name="Niskanen T."/>
            <person name="Noordeloos M.E."/>
            <person name="Ohm R.A."/>
            <person name="Ortiz-Santana B."/>
            <person name="Ovrebo C."/>
            <person name="Racz N."/>
            <person name="Riley R."/>
            <person name="Savchenko A."/>
            <person name="Shiryaev A."/>
            <person name="Soop K."/>
            <person name="Spirin V."/>
            <person name="Szebenyi C."/>
            <person name="Tomsovsky M."/>
            <person name="Tulloss R.E."/>
            <person name="Uehling J."/>
            <person name="Grigoriev I.V."/>
            <person name="Vagvolgyi C."/>
            <person name="Papp T."/>
            <person name="Martin F.M."/>
            <person name="Miettinen O."/>
            <person name="Hibbett D.S."/>
            <person name="Nagy L.G."/>
        </authorList>
    </citation>
    <scope>NUCLEOTIDE SEQUENCE [LARGE SCALE GENOMIC DNA]</scope>
    <source>
        <strain evidence="1 2">NL-1719</strain>
    </source>
</reference>
<protein>
    <submittedName>
        <fullName evidence="1">PLP-dependent transferase</fullName>
    </submittedName>
</protein>
<keyword evidence="1" id="KW-0808">Transferase</keyword>
<name>A0ACD3BBK6_9AGAR</name>
<accession>A0ACD3BBK6</accession>
<sequence>MPHHYQRPISNQEIKWYKDPPPEFGHPMLRFFEFDPEYVNLNHGSFGALPRPVQAAYDALSTQIEQNPDYFFRIVYHPLLNDLRARLAKIVNIETDECVMIPNVAHGINTILRNFDWHTDDILVSMNTAYDSIQHAVSYLAKLSVHPTHSQVILTFPASHSAILRQFRSHLEDLSSTRTGSSRIVVVLDSIASQPGVYMPWREMIKICNTVGAYSIVDAAHSIGQETDIDLKAADPDFWVSNCNKWLYSKRGSAMLYVPFRNQHMIKDTVVPALVYPVPGLTVTPFVARFYWNGSADAALALSVDAALDFRKYLGGETRINEYCRALALEGGRRLAEILGTQVMDSPEIPGELTLNMVNVELPVNSKSSGSIYFLLQDELLVRSKVYATIFSHNGRWWARCSTQIYNEMSDFERLGEVLKGACAQL</sequence>
<evidence type="ECO:0000313" key="1">
    <source>
        <dbReference type="EMBL" id="TFK75713.1"/>
    </source>
</evidence>
<evidence type="ECO:0000313" key="2">
    <source>
        <dbReference type="Proteomes" id="UP000308600"/>
    </source>
</evidence>
<dbReference type="Proteomes" id="UP000308600">
    <property type="component" value="Unassembled WGS sequence"/>
</dbReference>
<organism evidence="1 2">
    <name type="scientific">Pluteus cervinus</name>
    <dbReference type="NCBI Taxonomy" id="181527"/>
    <lineage>
        <taxon>Eukaryota</taxon>
        <taxon>Fungi</taxon>
        <taxon>Dikarya</taxon>
        <taxon>Basidiomycota</taxon>
        <taxon>Agaricomycotina</taxon>
        <taxon>Agaricomycetes</taxon>
        <taxon>Agaricomycetidae</taxon>
        <taxon>Agaricales</taxon>
        <taxon>Pluteineae</taxon>
        <taxon>Pluteaceae</taxon>
        <taxon>Pluteus</taxon>
    </lineage>
</organism>
<gene>
    <name evidence="1" type="ORF">BDN72DRAFT_954864</name>
</gene>
<dbReference type="EMBL" id="ML208262">
    <property type="protein sequence ID" value="TFK75713.1"/>
    <property type="molecule type" value="Genomic_DNA"/>
</dbReference>
<proteinExistence type="predicted"/>